<dbReference type="AlphaFoldDB" id="A0A0G2GQ02"/>
<dbReference type="PANTHER" id="PTHR35519:SF2">
    <property type="entry name" value="PH DOMAIN PROTEIN"/>
    <property type="match status" value="1"/>
</dbReference>
<evidence type="ECO:0000256" key="1">
    <source>
        <dbReference type="SAM" id="MobiDB-lite"/>
    </source>
</evidence>
<proteinExistence type="predicted"/>
<gene>
    <name evidence="2" type="ORF">UCRPC4_g04725</name>
</gene>
<protein>
    <submittedName>
        <fullName evidence="2">Putative ph domain protein</fullName>
    </submittedName>
</protein>
<organism evidence="2 3">
    <name type="scientific">Phaeomoniella chlamydospora</name>
    <name type="common">Phaeoacremonium chlamydosporum</name>
    <dbReference type="NCBI Taxonomy" id="158046"/>
    <lineage>
        <taxon>Eukaryota</taxon>
        <taxon>Fungi</taxon>
        <taxon>Dikarya</taxon>
        <taxon>Ascomycota</taxon>
        <taxon>Pezizomycotina</taxon>
        <taxon>Eurotiomycetes</taxon>
        <taxon>Chaetothyriomycetidae</taxon>
        <taxon>Phaeomoniellales</taxon>
        <taxon>Phaeomoniellaceae</taxon>
        <taxon>Phaeomoniella</taxon>
    </lineage>
</organism>
<comment type="caution">
    <text evidence="2">The sequence shown here is derived from an EMBL/GenBank/DDBJ whole genome shotgun (WGS) entry which is preliminary data.</text>
</comment>
<dbReference type="PANTHER" id="PTHR35519">
    <property type="entry name" value="MEMBRANE PROTEINS"/>
    <property type="match status" value="1"/>
</dbReference>
<reference evidence="2 3" key="2">
    <citation type="submission" date="2015-05" db="EMBL/GenBank/DDBJ databases">
        <authorList>
            <person name="Morales-Cruz A."/>
            <person name="Amrine K.C."/>
            <person name="Cantu D."/>
        </authorList>
    </citation>
    <scope>NUCLEOTIDE SEQUENCE [LARGE SCALE GENOMIC DNA]</scope>
    <source>
        <strain evidence="2">UCRPC4</strain>
    </source>
</reference>
<feature type="region of interest" description="Disordered" evidence="1">
    <location>
        <begin position="173"/>
        <end position="262"/>
    </location>
</feature>
<feature type="compositionally biased region" description="Basic residues" evidence="1">
    <location>
        <begin position="253"/>
        <end position="262"/>
    </location>
</feature>
<dbReference type="Pfam" id="PF13430">
    <property type="entry name" value="DUF4112"/>
    <property type="match status" value="1"/>
</dbReference>
<dbReference type="EMBL" id="LCWF01000114">
    <property type="protein sequence ID" value="KKY18880.1"/>
    <property type="molecule type" value="Genomic_DNA"/>
</dbReference>
<evidence type="ECO:0000313" key="2">
    <source>
        <dbReference type="EMBL" id="KKY18880.1"/>
    </source>
</evidence>
<sequence>MASLIANVVGKRILKESARNSFGAEDPYFEQVPATRLNGKGGNKTKKVKKRLPPGISSHDAKVLNKVKRRAYRLDLSLFNCCGIRFGWGAIIGLIPFAGDCVDLLLARMVIETAKQVEGGLPSQVVSRMYMNAIIDFVIGFVPFIGDIADAVYKCNTRNAVLLEKELRKRGQARLKGQQTSAVDPSLPEVYDREEEEANHRNGGPPPNYDSAPTQPSRSQPRDGSGRGWFGGRSGGPDVEMGEGPSPQPPRQKSQKLQRERR</sequence>
<reference evidence="2 3" key="1">
    <citation type="submission" date="2015-05" db="EMBL/GenBank/DDBJ databases">
        <title>Distinctive expansion of gene families associated with plant cell wall degradation and secondary metabolism in the genomes of grapevine trunk pathogens.</title>
        <authorList>
            <person name="Lawrence D.P."/>
            <person name="Travadon R."/>
            <person name="Rolshausen P.E."/>
            <person name="Baumgartner K."/>
        </authorList>
    </citation>
    <scope>NUCLEOTIDE SEQUENCE [LARGE SCALE GENOMIC DNA]</scope>
    <source>
        <strain evidence="2">UCRPC4</strain>
    </source>
</reference>
<dbReference type="Proteomes" id="UP000053317">
    <property type="component" value="Unassembled WGS sequence"/>
</dbReference>
<name>A0A0G2GQ02_PHACM</name>
<keyword evidence="3" id="KW-1185">Reference proteome</keyword>
<dbReference type="OrthoDB" id="2103474at2759"/>
<accession>A0A0G2GQ02</accession>
<dbReference type="InterPro" id="IPR025187">
    <property type="entry name" value="DUF4112"/>
</dbReference>
<feature type="compositionally biased region" description="Gly residues" evidence="1">
    <location>
        <begin position="226"/>
        <end position="235"/>
    </location>
</feature>
<evidence type="ECO:0000313" key="3">
    <source>
        <dbReference type="Proteomes" id="UP000053317"/>
    </source>
</evidence>